<dbReference type="PROSITE" id="PS51787">
    <property type="entry name" value="LON_N"/>
    <property type="match status" value="1"/>
</dbReference>
<dbReference type="Pfam" id="PF02190">
    <property type="entry name" value="LON_substr_bdg"/>
    <property type="match status" value="1"/>
</dbReference>
<feature type="domain" description="Lon N-terminal" evidence="8">
    <location>
        <begin position="88"/>
        <end position="372"/>
    </location>
</feature>
<dbReference type="EMBL" id="OX451737">
    <property type="protein sequence ID" value="CAI8599886.1"/>
    <property type="molecule type" value="Genomic_DNA"/>
</dbReference>
<evidence type="ECO:0000256" key="5">
    <source>
        <dbReference type="ARBA" id="ARBA00046075"/>
    </source>
</evidence>
<reference evidence="10 11" key="1">
    <citation type="submission" date="2023-01" db="EMBL/GenBank/DDBJ databases">
        <authorList>
            <person name="Kreplak J."/>
        </authorList>
    </citation>
    <scope>NUCLEOTIDE SEQUENCE [LARGE SCALE GENOMIC DNA]</scope>
</reference>
<evidence type="ECO:0000313" key="11">
    <source>
        <dbReference type="Proteomes" id="UP001157006"/>
    </source>
</evidence>
<dbReference type="InterPro" id="IPR015947">
    <property type="entry name" value="PUA-like_sf"/>
</dbReference>
<proteinExistence type="inferred from homology"/>
<dbReference type="InterPro" id="IPR034750">
    <property type="entry name" value="CULT"/>
</dbReference>
<dbReference type="Proteomes" id="UP001157006">
    <property type="component" value="Chromosome 2"/>
</dbReference>
<accession>A0AAV0ZQ59</accession>
<dbReference type="GO" id="GO:0016567">
    <property type="term" value="P:protein ubiquitination"/>
    <property type="evidence" value="ECO:0007669"/>
    <property type="project" value="TreeGrafter"/>
</dbReference>
<evidence type="ECO:0000259" key="8">
    <source>
        <dbReference type="PROSITE" id="PS51787"/>
    </source>
</evidence>
<keyword evidence="11" id="KW-1185">Reference proteome</keyword>
<comment type="subunit">
    <text evidence="6">Likely a component of a DCX (DDB1-CUL4-X-box) protein ligase complex. May interact with pic/DDB1.</text>
</comment>
<dbReference type="CDD" id="cd15777">
    <property type="entry name" value="CRBN_C_like"/>
    <property type="match status" value="1"/>
</dbReference>
<gene>
    <name evidence="10" type="ORF">VFH_II195720</name>
</gene>
<evidence type="ECO:0000256" key="3">
    <source>
        <dbReference type="ARBA" id="ARBA00014394"/>
    </source>
</evidence>
<dbReference type="PANTHER" id="PTHR14255:SF4">
    <property type="entry name" value="PROTEIN CEREBLON"/>
    <property type="match status" value="1"/>
</dbReference>
<comment type="similarity">
    <text evidence="2">Belongs to the 4-toluene sulfonate uptake permease (TSUP) (TC 2.A.102) family.</text>
</comment>
<dbReference type="SMART" id="SM00464">
    <property type="entry name" value="LON"/>
    <property type="match status" value="1"/>
</dbReference>
<name>A0AAV0ZQ59_VICFA</name>
<dbReference type="InterPro" id="IPR046336">
    <property type="entry name" value="Lon_prtase_N_sf"/>
</dbReference>
<dbReference type="Gene3D" id="2.30.130.40">
    <property type="entry name" value="LON domain-like"/>
    <property type="match status" value="1"/>
</dbReference>
<organism evidence="10 11">
    <name type="scientific">Vicia faba</name>
    <name type="common">Broad bean</name>
    <name type="synonym">Faba vulgaris</name>
    <dbReference type="NCBI Taxonomy" id="3906"/>
    <lineage>
        <taxon>Eukaryota</taxon>
        <taxon>Viridiplantae</taxon>
        <taxon>Streptophyta</taxon>
        <taxon>Embryophyta</taxon>
        <taxon>Tracheophyta</taxon>
        <taxon>Spermatophyta</taxon>
        <taxon>Magnoliopsida</taxon>
        <taxon>eudicotyledons</taxon>
        <taxon>Gunneridae</taxon>
        <taxon>Pentapetalae</taxon>
        <taxon>rosids</taxon>
        <taxon>fabids</taxon>
        <taxon>Fabales</taxon>
        <taxon>Fabaceae</taxon>
        <taxon>Papilionoideae</taxon>
        <taxon>50 kb inversion clade</taxon>
        <taxon>NPAAA clade</taxon>
        <taxon>Hologalegina</taxon>
        <taxon>IRL clade</taxon>
        <taxon>Fabeae</taxon>
        <taxon>Vicia</taxon>
    </lineage>
</organism>
<comment type="function">
    <text evidence="5">Substrate recognition component of a DCX (DDB1-CUL4-X-box) E3 protein ligase complex that mediates the ubiquitination and subsequent proteasomal degradation of target proteins. Has an essential role in mediating growth by negatively regulating insulin signaling. It also has a role in maintaining presynaptic function in the neuromuscular junction synapses of third-instar larvae.</text>
</comment>
<evidence type="ECO:0000256" key="6">
    <source>
        <dbReference type="ARBA" id="ARBA00046796"/>
    </source>
</evidence>
<evidence type="ECO:0000259" key="9">
    <source>
        <dbReference type="PROSITE" id="PS51788"/>
    </source>
</evidence>
<evidence type="ECO:0000256" key="7">
    <source>
        <dbReference type="SAM" id="MobiDB-lite"/>
    </source>
</evidence>
<dbReference type="Gene3D" id="2.170.150.20">
    <property type="entry name" value="Peptide methionine sulfoxide reductase"/>
    <property type="match status" value="1"/>
</dbReference>
<dbReference type="AlphaFoldDB" id="A0AAV0ZQ59"/>
<evidence type="ECO:0000256" key="1">
    <source>
        <dbReference type="ARBA" id="ARBA00005293"/>
    </source>
</evidence>
<evidence type="ECO:0000256" key="2">
    <source>
        <dbReference type="ARBA" id="ARBA00009142"/>
    </source>
</evidence>
<feature type="domain" description="CULT" evidence="9">
    <location>
        <begin position="371"/>
        <end position="478"/>
    </location>
</feature>
<evidence type="ECO:0000256" key="4">
    <source>
        <dbReference type="ARBA" id="ARBA00030079"/>
    </source>
</evidence>
<dbReference type="FunFam" id="2.170.150.20:FF:000005">
    <property type="entry name" value="Blast:Protein cereblon homolog"/>
    <property type="match status" value="1"/>
</dbReference>
<dbReference type="GO" id="GO:0031464">
    <property type="term" value="C:Cul4A-RING E3 ubiquitin ligase complex"/>
    <property type="evidence" value="ECO:0007669"/>
    <property type="project" value="TreeGrafter"/>
</dbReference>
<dbReference type="PANTHER" id="PTHR14255">
    <property type="entry name" value="CEREBLON"/>
    <property type="match status" value="1"/>
</dbReference>
<evidence type="ECO:0000313" key="10">
    <source>
        <dbReference type="EMBL" id="CAI8599886.1"/>
    </source>
</evidence>
<dbReference type="PROSITE" id="PS51788">
    <property type="entry name" value="CULT"/>
    <property type="match status" value="1"/>
</dbReference>
<feature type="region of interest" description="Disordered" evidence="7">
    <location>
        <begin position="23"/>
        <end position="43"/>
    </location>
</feature>
<dbReference type="FunFam" id="1.20.58.1480:FF:000007">
    <property type="entry name" value="Lon protease homolog"/>
    <property type="match status" value="1"/>
</dbReference>
<dbReference type="Gene3D" id="1.20.58.1480">
    <property type="match status" value="1"/>
</dbReference>
<dbReference type="InterPro" id="IPR003111">
    <property type="entry name" value="Lon_prtase_N"/>
</dbReference>
<protein>
    <recommendedName>
        <fullName evidence="3">Protein cereblon</fullName>
    </recommendedName>
    <alternativeName>
        <fullName evidence="4">Protein ohgata</fullName>
    </alternativeName>
</protein>
<comment type="similarity">
    <text evidence="1">Belongs to the CRBN family.</text>
</comment>
<sequence>MDNISDDEIEDEFLYEVEEEFNNPFLHFPPPSPSPSSSSQDQPDAIAIASPAEFTFNTSIASLHTYLGDVEDTRHRTSFLDGGAILNIPLFCLQGVVLFPGATLPLRVTVSRFVTAIERALSQVDVPYTIAVIRVHRETGSFTMKAASIGTTAVIRQYGRLEDGSMNVVSRGQQRFHLRRCWNDVDGVPYGEIQIIEEDLPLRTPRDAFGKSASSCNMLRSRVKMHGLKNRENELANSSDMMDVSASTSDQEIRSNLDSRIGICSTSGKLSSKEELNRCYKNKPSHIISKVFLPHWVYRMYDSYLLAQKAADMWKQIVGVPSMDSLIKKPDVLSFHIASKIPVSESTRQELLDIDGIVYRLRREIELLESIDLVRCKICQTTIAKRSDMLVMSNEGPLGAYVNPDGYVHEIMTLYKANGLALIGPAVTEYSWFPGYAWTIAICTTCRTQMGWLFTTTNKKLRPASFWGIRSCQLAEETRRNV</sequence>
<dbReference type="SUPFAM" id="SSF88697">
    <property type="entry name" value="PUA domain-like"/>
    <property type="match status" value="1"/>
</dbReference>